<evidence type="ECO:0000313" key="1">
    <source>
        <dbReference type="EnsemblPlants" id="AET2Gv20382900.1"/>
    </source>
</evidence>
<name>A0A453B6K9_AEGTS</name>
<dbReference type="AlphaFoldDB" id="A0A453B6K9"/>
<reference evidence="2" key="2">
    <citation type="journal article" date="2017" name="Nat. Plants">
        <title>The Aegilops tauschii genome reveals multiple impacts of transposons.</title>
        <authorList>
            <person name="Zhao G."/>
            <person name="Zou C."/>
            <person name="Li K."/>
            <person name="Wang K."/>
            <person name="Li T."/>
            <person name="Gao L."/>
            <person name="Zhang X."/>
            <person name="Wang H."/>
            <person name="Yang Z."/>
            <person name="Liu X."/>
            <person name="Jiang W."/>
            <person name="Mao L."/>
            <person name="Kong X."/>
            <person name="Jiao Y."/>
            <person name="Jia J."/>
        </authorList>
    </citation>
    <scope>NUCLEOTIDE SEQUENCE [LARGE SCALE GENOMIC DNA]</scope>
    <source>
        <strain evidence="2">cv. AL8/78</strain>
    </source>
</reference>
<dbReference type="Gramene" id="AET2Gv20382900.1">
    <property type="protein sequence ID" value="AET2Gv20382900.1"/>
    <property type="gene ID" value="AET2Gv20382900"/>
</dbReference>
<reference evidence="1" key="4">
    <citation type="submission" date="2019-03" db="UniProtKB">
        <authorList>
            <consortium name="EnsemblPlants"/>
        </authorList>
    </citation>
    <scope>IDENTIFICATION</scope>
</reference>
<keyword evidence="2" id="KW-1185">Reference proteome</keyword>
<organism evidence="1 2">
    <name type="scientific">Aegilops tauschii subsp. strangulata</name>
    <name type="common">Goatgrass</name>
    <dbReference type="NCBI Taxonomy" id="200361"/>
    <lineage>
        <taxon>Eukaryota</taxon>
        <taxon>Viridiplantae</taxon>
        <taxon>Streptophyta</taxon>
        <taxon>Embryophyta</taxon>
        <taxon>Tracheophyta</taxon>
        <taxon>Spermatophyta</taxon>
        <taxon>Magnoliopsida</taxon>
        <taxon>Liliopsida</taxon>
        <taxon>Poales</taxon>
        <taxon>Poaceae</taxon>
        <taxon>BOP clade</taxon>
        <taxon>Pooideae</taxon>
        <taxon>Triticodae</taxon>
        <taxon>Triticeae</taxon>
        <taxon>Triticinae</taxon>
        <taxon>Aegilops</taxon>
    </lineage>
</organism>
<evidence type="ECO:0000313" key="2">
    <source>
        <dbReference type="Proteomes" id="UP000015105"/>
    </source>
</evidence>
<sequence length="55" mass="6597">MQQLWGLDCLYELRPDLNLFSRSLEGWNHFISVHFNCSMYAHDFLLCNPYSFSVH</sequence>
<reference evidence="1" key="5">
    <citation type="journal article" date="2021" name="G3 (Bethesda)">
        <title>Aegilops tauschii genome assembly Aet v5.0 features greater sequence contiguity and improved annotation.</title>
        <authorList>
            <person name="Wang L."/>
            <person name="Zhu T."/>
            <person name="Rodriguez J.C."/>
            <person name="Deal K.R."/>
            <person name="Dubcovsky J."/>
            <person name="McGuire P.E."/>
            <person name="Lux T."/>
            <person name="Spannagl M."/>
            <person name="Mayer K.F.X."/>
            <person name="Baldrich P."/>
            <person name="Meyers B.C."/>
            <person name="Huo N."/>
            <person name="Gu Y.Q."/>
            <person name="Zhou H."/>
            <person name="Devos K.M."/>
            <person name="Bennetzen J.L."/>
            <person name="Unver T."/>
            <person name="Budak H."/>
            <person name="Gulick P.J."/>
            <person name="Galiba G."/>
            <person name="Kalapos B."/>
            <person name="Nelson D.R."/>
            <person name="Li P."/>
            <person name="You F.M."/>
            <person name="Luo M.C."/>
            <person name="Dvorak J."/>
        </authorList>
    </citation>
    <scope>NUCLEOTIDE SEQUENCE [LARGE SCALE GENOMIC DNA]</scope>
    <source>
        <strain evidence="1">cv. AL8/78</strain>
    </source>
</reference>
<dbReference type="Proteomes" id="UP000015105">
    <property type="component" value="Chromosome 2D"/>
</dbReference>
<protein>
    <submittedName>
        <fullName evidence="1">Uncharacterized protein</fullName>
    </submittedName>
</protein>
<proteinExistence type="predicted"/>
<dbReference type="EnsemblPlants" id="AET2Gv20382900.1">
    <property type="protein sequence ID" value="AET2Gv20382900.1"/>
    <property type="gene ID" value="AET2Gv20382900"/>
</dbReference>
<reference evidence="1" key="3">
    <citation type="journal article" date="2017" name="Nature">
        <title>Genome sequence of the progenitor of the wheat D genome Aegilops tauschii.</title>
        <authorList>
            <person name="Luo M.C."/>
            <person name="Gu Y.Q."/>
            <person name="Puiu D."/>
            <person name="Wang H."/>
            <person name="Twardziok S.O."/>
            <person name="Deal K.R."/>
            <person name="Huo N."/>
            <person name="Zhu T."/>
            <person name="Wang L."/>
            <person name="Wang Y."/>
            <person name="McGuire P.E."/>
            <person name="Liu S."/>
            <person name="Long H."/>
            <person name="Ramasamy R.K."/>
            <person name="Rodriguez J.C."/>
            <person name="Van S.L."/>
            <person name="Yuan L."/>
            <person name="Wang Z."/>
            <person name="Xia Z."/>
            <person name="Xiao L."/>
            <person name="Anderson O.D."/>
            <person name="Ouyang S."/>
            <person name="Liang Y."/>
            <person name="Zimin A.V."/>
            <person name="Pertea G."/>
            <person name="Qi P."/>
            <person name="Bennetzen J.L."/>
            <person name="Dai X."/>
            <person name="Dawson M.W."/>
            <person name="Muller H.G."/>
            <person name="Kugler K."/>
            <person name="Rivarola-Duarte L."/>
            <person name="Spannagl M."/>
            <person name="Mayer K.F.X."/>
            <person name="Lu F.H."/>
            <person name="Bevan M.W."/>
            <person name="Leroy P."/>
            <person name="Li P."/>
            <person name="You F.M."/>
            <person name="Sun Q."/>
            <person name="Liu Z."/>
            <person name="Lyons E."/>
            <person name="Wicker T."/>
            <person name="Salzberg S.L."/>
            <person name="Devos K.M."/>
            <person name="Dvorak J."/>
        </authorList>
    </citation>
    <scope>NUCLEOTIDE SEQUENCE [LARGE SCALE GENOMIC DNA]</scope>
    <source>
        <strain evidence="1">cv. AL8/78</strain>
    </source>
</reference>
<accession>A0A453B6K9</accession>
<reference evidence="2" key="1">
    <citation type="journal article" date="2014" name="Science">
        <title>Ancient hybridizations among the ancestral genomes of bread wheat.</title>
        <authorList>
            <consortium name="International Wheat Genome Sequencing Consortium,"/>
            <person name="Marcussen T."/>
            <person name="Sandve S.R."/>
            <person name="Heier L."/>
            <person name="Spannagl M."/>
            <person name="Pfeifer M."/>
            <person name="Jakobsen K.S."/>
            <person name="Wulff B.B."/>
            <person name="Steuernagel B."/>
            <person name="Mayer K.F."/>
            <person name="Olsen O.A."/>
        </authorList>
    </citation>
    <scope>NUCLEOTIDE SEQUENCE [LARGE SCALE GENOMIC DNA]</scope>
    <source>
        <strain evidence="2">cv. AL8/78</strain>
    </source>
</reference>